<feature type="compositionally biased region" description="Polar residues" evidence="3">
    <location>
        <begin position="561"/>
        <end position="571"/>
    </location>
</feature>
<evidence type="ECO:0000313" key="6">
    <source>
        <dbReference type="Proteomes" id="UP000279236"/>
    </source>
</evidence>
<organism evidence="5 6">
    <name type="scientific">Apiotrichum porosum</name>
    <dbReference type="NCBI Taxonomy" id="105984"/>
    <lineage>
        <taxon>Eukaryota</taxon>
        <taxon>Fungi</taxon>
        <taxon>Dikarya</taxon>
        <taxon>Basidiomycota</taxon>
        <taxon>Agaricomycotina</taxon>
        <taxon>Tremellomycetes</taxon>
        <taxon>Trichosporonales</taxon>
        <taxon>Trichosporonaceae</taxon>
        <taxon>Apiotrichum</taxon>
    </lineage>
</organism>
<comment type="caution">
    <text evidence="5">The sequence shown here is derived from an EMBL/GenBank/DDBJ whole genome shotgun (WGS) entry which is preliminary data.</text>
</comment>
<dbReference type="STRING" id="105984.A0A427Y0T1"/>
<dbReference type="SUPFAM" id="SSF54928">
    <property type="entry name" value="RNA-binding domain, RBD"/>
    <property type="match status" value="2"/>
</dbReference>
<accession>A0A427Y0T1</accession>
<dbReference type="EMBL" id="RSCE01000003">
    <property type="protein sequence ID" value="RSH84701.1"/>
    <property type="molecule type" value="Genomic_DNA"/>
</dbReference>
<feature type="region of interest" description="Disordered" evidence="3">
    <location>
        <begin position="771"/>
        <end position="856"/>
    </location>
</feature>
<name>A0A427Y0T1_9TREE</name>
<dbReference type="RefSeq" id="XP_028478149.1">
    <property type="nucleotide sequence ID" value="XM_028621697.1"/>
</dbReference>
<feature type="domain" description="RRM" evidence="4">
    <location>
        <begin position="413"/>
        <end position="490"/>
    </location>
</feature>
<feature type="compositionally biased region" description="Low complexity" evidence="3">
    <location>
        <begin position="222"/>
        <end position="233"/>
    </location>
</feature>
<dbReference type="InterPro" id="IPR050374">
    <property type="entry name" value="RRT5_SRSF_SR"/>
</dbReference>
<feature type="compositionally biased region" description="Low complexity" evidence="3">
    <location>
        <begin position="789"/>
        <end position="803"/>
    </location>
</feature>
<feature type="compositionally biased region" description="Basic and acidic residues" evidence="3">
    <location>
        <begin position="574"/>
        <end position="583"/>
    </location>
</feature>
<dbReference type="GO" id="GO:1990904">
    <property type="term" value="C:ribonucleoprotein complex"/>
    <property type="evidence" value="ECO:0007669"/>
    <property type="project" value="TreeGrafter"/>
</dbReference>
<dbReference type="InterPro" id="IPR012677">
    <property type="entry name" value="Nucleotide-bd_a/b_plait_sf"/>
</dbReference>
<dbReference type="PROSITE" id="PS50102">
    <property type="entry name" value="RRM"/>
    <property type="match status" value="2"/>
</dbReference>
<evidence type="ECO:0000256" key="1">
    <source>
        <dbReference type="ARBA" id="ARBA00022884"/>
    </source>
</evidence>
<dbReference type="Pfam" id="PF00076">
    <property type="entry name" value="RRM_1"/>
    <property type="match status" value="2"/>
</dbReference>
<evidence type="ECO:0000313" key="5">
    <source>
        <dbReference type="EMBL" id="RSH84701.1"/>
    </source>
</evidence>
<evidence type="ECO:0000256" key="2">
    <source>
        <dbReference type="PROSITE-ProRule" id="PRU00176"/>
    </source>
</evidence>
<dbReference type="GO" id="GO:0003729">
    <property type="term" value="F:mRNA binding"/>
    <property type="evidence" value="ECO:0007669"/>
    <property type="project" value="TreeGrafter"/>
</dbReference>
<proteinExistence type="predicted"/>
<keyword evidence="1 2" id="KW-0694">RNA-binding</keyword>
<protein>
    <recommendedName>
        <fullName evidence="4">RRM domain-containing protein</fullName>
    </recommendedName>
</protein>
<keyword evidence="6" id="KW-1185">Reference proteome</keyword>
<feature type="region of interest" description="Disordered" evidence="3">
    <location>
        <begin position="529"/>
        <end position="619"/>
    </location>
</feature>
<feature type="domain" description="RRM" evidence="4">
    <location>
        <begin position="104"/>
        <end position="181"/>
    </location>
</feature>
<dbReference type="FunFam" id="3.30.70.330:FF:000145">
    <property type="entry name" value="Putative RNP domain-containing protein"/>
    <property type="match status" value="1"/>
</dbReference>
<dbReference type="GO" id="GO:0005737">
    <property type="term" value="C:cytoplasm"/>
    <property type="evidence" value="ECO:0007669"/>
    <property type="project" value="TreeGrafter"/>
</dbReference>
<feature type="compositionally biased region" description="Gly residues" evidence="3">
    <location>
        <begin position="833"/>
        <end position="850"/>
    </location>
</feature>
<gene>
    <name evidence="5" type="ORF">EHS24_006225</name>
</gene>
<dbReference type="InterPro" id="IPR000504">
    <property type="entry name" value="RRM_dom"/>
</dbReference>
<dbReference type="SMART" id="SM00360">
    <property type="entry name" value="RRM"/>
    <property type="match status" value="2"/>
</dbReference>
<evidence type="ECO:0000259" key="4">
    <source>
        <dbReference type="PROSITE" id="PS50102"/>
    </source>
</evidence>
<dbReference type="Gene3D" id="3.30.70.330">
    <property type="match status" value="2"/>
</dbReference>
<evidence type="ECO:0000256" key="3">
    <source>
        <dbReference type="SAM" id="MobiDB-lite"/>
    </source>
</evidence>
<feature type="compositionally biased region" description="Polar residues" evidence="3">
    <location>
        <begin position="36"/>
        <end position="52"/>
    </location>
</feature>
<feature type="region of interest" description="Disordered" evidence="3">
    <location>
        <begin position="32"/>
        <end position="53"/>
    </location>
</feature>
<dbReference type="PANTHER" id="PTHR23003">
    <property type="entry name" value="RNA RECOGNITION MOTIF RRM DOMAIN CONTAINING PROTEIN"/>
    <property type="match status" value="1"/>
</dbReference>
<dbReference type="OrthoDB" id="1049195at2759"/>
<feature type="compositionally biased region" description="Polar residues" evidence="3">
    <location>
        <begin position="771"/>
        <end position="782"/>
    </location>
</feature>
<feature type="region of interest" description="Disordered" evidence="3">
    <location>
        <begin position="210"/>
        <end position="399"/>
    </location>
</feature>
<dbReference type="AlphaFoldDB" id="A0A427Y0T1"/>
<dbReference type="GeneID" id="39590768"/>
<sequence length="856" mass="87837">MSLVDPALLDSVNPNHVAPNAQVANDPEHMHIAQPASGQPQMVGAHQQQRPPTSAEIDAVIAAAMANAPPAPPPIELGVETSTRSLTPLMTNILPSAIGSDGRVNLFVGNLPYRVRWQDLKDLFRKAGTVLRADVSLGPDNRSRGYGNVLMGSREDAARAIDRFNGFTWQTRTLEVRPDRLPPEYEPQPHVHHKPMYGFMPPQMQHFGGGGWPARPPPHHGPPFGSFGAHLGPPHGGGPSQAFNRAPQMGGHVGAIPPIGASPLAGSLTAGAQGNHGPPAGASGSTTPWGAREGGLAPFGGLGDPSAAHPVRSPSPLGNLPVPGDGKRPASPAPPADPIGRGPPLGRIPPPNLLTAGGVKNAFSPEPETQPLRRLSAGSEANAAHPIGPPPISLNGLASQGKDLGAPGTLVDRVVFVKNLSLTTQWQDLKDLFRPAGVVIRADVATGLDGQSRGFGTVLFASKDDALKAVGMFNGHEVDGRILHVQTERQTLEDKQIQPIHPVDPFPVFGSKTSPSPQVWSQQPLPPLAMAASSASPETFPQPAMSNPSLSPGAGTRIPWQLNTAINSSPASAPRKEGGDDPFQRPSRHPGPIQLPPFAPLGDVGNPLSPLQTRNLPPMTPSMPGFVFNAYPQTPPLHPQFLSPGLGPFSPGLPVTSPLVGRRSPFLNAAPGAPVAPAQAGSAALGTPTTQAFPHNAPPQHPTVGPPGGGEAEYFPRVEAPQVNRLVPAASPLNARERLASSAAGAVVADEDLLVSSTASLSLLGEAVSITGTANSSPTPQSKTKRGLAPGTSAAAVGAPAATNGRSSFDDGPRQPLGAWNSERRASWSDLSGAGGAGGAGTGAGAGAGGSSSSQS</sequence>
<reference evidence="5 6" key="1">
    <citation type="submission" date="2018-11" db="EMBL/GenBank/DDBJ databases">
        <title>Genome sequence of Apiotrichum porosum DSM 27194.</title>
        <authorList>
            <person name="Aliyu H."/>
            <person name="Gorte O."/>
            <person name="Ochsenreither K."/>
        </authorList>
    </citation>
    <scope>NUCLEOTIDE SEQUENCE [LARGE SCALE GENOMIC DNA]</scope>
    <source>
        <strain evidence="5 6">DSM 27194</strain>
    </source>
</reference>
<dbReference type="InterPro" id="IPR035979">
    <property type="entry name" value="RBD_domain_sf"/>
</dbReference>
<dbReference type="GO" id="GO:0005634">
    <property type="term" value="C:nucleus"/>
    <property type="evidence" value="ECO:0007669"/>
    <property type="project" value="TreeGrafter"/>
</dbReference>
<dbReference type="PANTHER" id="PTHR23003:SF64">
    <property type="entry name" value="RRM DOMAIN-CONTAINING PROTEIN"/>
    <property type="match status" value="1"/>
</dbReference>
<dbReference type="Proteomes" id="UP000279236">
    <property type="component" value="Unassembled WGS sequence"/>
</dbReference>